<dbReference type="PANTHER" id="PTHR43763">
    <property type="entry name" value="XAA-PRO AMINOPEPTIDASE 1"/>
    <property type="match status" value="1"/>
</dbReference>
<reference evidence="7" key="1">
    <citation type="submission" date="2022-08" db="UniProtKB">
        <authorList>
            <consortium name="EnsemblMetazoa"/>
        </authorList>
    </citation>
    <scope>IDENTIFICATION</scope>
    <source>
        <strain evidence="7">Israel</strain>
    </source>
</reference>
<dbReference type="InterPro" id="IPR033740">
    <property type="entry name" value="Pept_M24B"/>
</dbReference>
<dbReference type="Gene3D" id="3.90.230.10">
    <property type="entry name" value="Creatinase/methionine aminopeptidase superfamily"/>
    <property type="match status" value="1"/>
</dbReference>
<evidence type="ECO:0000256" key="2">
    <source>
        <dbReference type="ARBA" id="ARBA00022723"/>
    </source>
</evidence>
<evidence type="ECO:0000313" key="7">
    <source>
        <dbReference type="EnsemblMetazoa" id="PPAI001300-PA"/>
    </source>
</evidence>
<dbReference type="InterPro" id="IPR029149">
    <property type="entry name" value="Creatin/AminoP/Spt16_N"/>
</dbReference>
<dbReference type="InterPro" id="IPR000994">
    <property type="entry name" value="Pept_M24"/>
</dbReference>
<evidence type="ECO:0000259" key="6">
    <source>
        <dbReference type="Pfam" id="PF16188"/>
    </source>
</evidence>
<dbReference type="GO" id="GO:0070006">
    <property type="term" value="F:metalloaminopeptidase activity"/>
    <property type="evidence" value="ECO:0007669"/>
    <property type="project" value="InterPro"/>
</dbReference>
<evidence type="ECO:0000259" key="4">
    <source>
        <dbReference type="Pfam" id="PF00557"/>
    </source>
</evidence>
<proteinExistence type="inferred from homology"/>
<evidence type="ECO:0000256" key="3">
    <source>
        <dbReference type="ARBA" id="ARBA00022801"/>
    </source>
</evidence>
<organism evidence="7 8">
    <name type="scientific">Phlebotomus papatasi</name>
    <name type="common">Sandfly</name>
    <dbReference type="NCBI Taxonomy" id="29031"/>
    <lineage>
        <taxon>Eukaryota</taxon>
        <taxon>Metazoa</taxon>
        <taxon>Ecdysozoa</taxon>
        <taxon>Arthropoda</taxon>
        <taxon>Hexapoda</taxon>
        <taxon>Insecta</taxon>
        <taxon>Pterygota</taxon>
        <taxon>Neoptera</taxon>
        <taxon>Endopterygota</taxon>
        <taxon>Diptera</taxon>
        <taxon>Nematocera</taxon>
        <taxon>Psychodoidea</taxon>
        <taxon>Psychodidae</taxon>
        <taxon>Phlebotomus</taxon>
        <taxon>Phlebotomus</taxon>
    </lineage>
</organism>
<dbReference type="EnsemblMetazoa" id="PPAI001300-RA">
    <property type="protein sequence ID" value="PPAI001300-PA"/>
    <property type="gene ID" value="PPAI001300"/>
</dbReference>
<comment type="similarity">
    <text evidence="1">Belongs to the peptidase M24B family.</text>
</comment>
<protein>
    <submittedName>
        <fullName evidence="7">Uncharacterized protein</fullName>
    </submittedName>
</protein>
<evidence type="ECO:0000259" key="5">
    <source>
        <dbReference type="Pfam" id="PF01321"/>
    </source>
</evidence>
<dbReference type="EMBL" id="AJVK01022294">
    <property type="status" value="NOT_ANNOTATED_CDS"/>
    <property type="molecule type" value="Genomic_DNA"/>
</dbReference>
<dbReference type="SUPFAM" id="SSF53092">
    <property type="entry name" value="Creatinase/prolidase N-terminal domain"/>
    <property type="match status" value="1"/>
</dbReference>
<keyword evidence="8" id="KW-1185">Reference proteome</keyword>
<dbReference type="CDD" id="cd01085">
    <property type="entry name" value="APP"/>
    <property type="match status" value="1"/>
</dbReference>
<keyword evidence="3" id="KW-0378">Hydrolase</keyword>
<dbReference type="SUPFAM" id="SSF55920">
    <property type="entry name" value="Creatinase/aminopeptidase"/>
    <property type="match status" value="1"/>
</dbReference>
<dbReference type="VEuPathDB" id="VectorBase:PPAI001300"/>
<sequence>MRSVFAYAIAVFIFTVIFIGAGFVVAKVITTETVPSDEKDVSVILSELRQVMRSSEYNVQAYLIPSTDTHLGGSSRRVSYVSGFTGSNGFAIVGETKAAVWVDGRYYLQADRQVDTTYWEIMKSGLADTKSHEEWMRDNLPSAARVGLDPNVFSPSDFDRYSKYLSGYGHTLVSLPENLVDLVWEDKPQISLSELEVQQLAFSGQPISEKIERLRSEINNMNGEALVVSTLDEIAWLLNLRGRDFSTTPTFYSYVILTMNDLYVFFHKDRPVSESIKDHIRTESQTNCIFDFTYETFLNGLQKVVSETTKYIVIPSDGNQATFERIPSERRSVVSGFSPIARLKAVKNNVEAEGLKNCHVRDGVAVIRYLHWLNVTIGSETITEISGATRLQQFRSEQEHFKGLSFGSISGFGPNAAVVHYSPTQETNLEITTEGVYLIDSGGQYYDGTTDVTRTIHLGEPTDFEKLAYTLVLKGHLAIDRAIFPPNTRGAHFDGLARQFLFQEGLDFAHGTGHGIGAYLGVHEYPPSITSAAGSPGFVENMFVSNEPGYYEENSFGIRIESIVQVVKFEGKPGMRDFAGRGAYTFHSVTMVPFHLKLINTDLITKDEAEQINAYHREVVETVGDLLKEQDQAAYDWLLEETQPISSTML</sequence>
<dbReference type="KEGG" id="ppap:129799473"/>
<dbReference type="Pfam" id="PF16189">
    <property type="entry name" value="Creatinase_N_2"/>
    <property type="match status" value="1"/>
</dbReference>
<dbReference type="GeneID" id="129799473"/>
<dbReference type="Proteomes" id="UP000092462">
    <property type="component" value="Unassembled WGS sequence"/>
</dbReference>
<evidence type="ECO:0000256" key="1">
    <source>
        <dbReference type="ARBA" id="ARBA00008766"/>
    </source>
</evidence>
<dbReference type="InterPro" id="IPR036005">
    <property type="entry name" value="Creatinase/aminopeptidase-like"/>
</dbReference>
<dbReference type="InterPro" id="IPR032416">
    <property type="entry name" value="Peptidase_M24_C"/>
</dbReference>
<evidence type="ECO:0000313" key="8">
    <source>
        <dbReference type="Proteomes" id="UP000092462"/>
    </source>
</evidence>
<dbReference type="VEuPathDB" id="VectorBase:PPAPM1_011976"/>
<accession>A0A1B0D1S7</accession>
<dbReference type="FunFam" id="3.90.230.10:FF:000009">
    <property type="entry name" value="xaa-Pro aminopeptidase 2"/>
    <property type="match status" value="1"/>
</dbReference>
<dbReference type="FunFam" id="3.40.350.10:FF:000003">
    <property type="entry name" value="Xaa-pro aminopeptidase P"/>
    <property type="match status" value="1"/>
</dbReference>
<dbReference type="GO" id="GO:0046872">
    <property type="term" value="F:metal ion binding"/>
    <property type="evidence" value="ECO:0007669"/>
    <property type="project" value="UniProtKB-KW"/>
</dbReference>
<dbReference type="PANTHER" id="PTHR43763:SF20">
    <property type="entry name" value="XAA-PRO AMINOPEPTIDASE APEPP"/>
    <property type="match status" value="1"/>
</dbReference>
<feature type="domain" description="Peptidase M24 C-terminal" evidence="6">
    <location>
        <begin position="583"/>
        <end position="645"/>
    </location>
</feature>
<dbReference type="OrthoDB" id="9995434at2759"/>
<dbReference type="Gene3D" id="3.40.350.10">
    <property type="entry name" value="Creatinase/prolidase N-terminal domain"/>
    <property type="match status" value="2"/>
</dbReference>
<dbReference type="Pfam" id="PF00557">
    <property type="entry name" value="Peptidase_M24"/>
    <property type="match status" value="1"/>
</dbReference>
<feature type="domain" description="Peptidase M24" evidence="4">
    <location>
        <begin position="355"/>
        <end position="566"/>
    </location>
</feature>
<feature type="domain" description="Creatinase N-terminal" evidence="5">
    <location>
        <begin position="47"/>
        <end position="175"/>
    </location>
</feature>
<dbReference type="RefSeq" id="XP_055699345.1">
    <property type="nucleotide sequence ID" value="XM_055843370.1"/>
</dbReference>
<dbReference type="InterPro" id="IPR050422">
    <property type="entry name" value="X-Pro_aminopeptidase_P"/>
</dbReference>
<name>A0A1B0D1S7_PHLPP</name>
<dbReference type="InterPro" id="IPR000587">
    <property type="entry name" value="Creatinase_N"/>
</dbReference>
<dbReference type="AlphaFoldDB" id="A0A1B0D1S7"/>
<dbReference type="Pfam" id="PF01321">
    <property type="entry name" value="Creatinase_N"/>
    <property type="match status" value="1"/>
</dbReference>
<keyword evidence="2" id="KW-0479">Metal-binding</keyword>
<dbReference type="Pfam" id="PF16188">
    <property type="entry name" value="Peptidase_M24_C"/>
    <property type="match status" value="1"/>
</dbReference>